<reference evidence="1" key="1">
    <citation type="submission" date="2020-10" db="EMBL/GenBank/DDBJ databases">
        <authorList>
            <person name="Han B."/>
            <person name="Lu T."/>
            <person name="Zhao Q."/>
            <person name="Huang X."/>
            <person name="Zhao Y."/>
        </authorList>
    </citation>
    <scope>NUCLEOTIDE SEQUENCE</scope>
</reference>
<dbReference type="GO" id="GO:0005525">
    <property type="term" value="F:GTP binding"/>
    <property type="evidence" value="ECO:0007669"/>
    <property type="project" value="InterPro"/>
</dbReference>
<keyword evidence="2" id="KW-1185">Reference proteome</keyword>
<dbReference type="Gene3D" id="3.40.50.300">
    <property type="entry name" value="P-loop containing nucleotide triphosphate hydrolases"/>
    <property type="match status" value="1"/>
</dbReference>
<dbReference type="InterPro" id="IPR001806">
    <property type="entry name" value="Small_GTPase"/>
</dbReference>
<protein>
    <submittedName>
        <fullName evidence="1">Uncharacterized protein</fullName>
    </submittedName>
</protein>
<dbReference type="Pfam" id="PF00071">
    <property type="entry name" value="Ras"/>
    <property type="match status" value="1"/>
</dbReference>
<dbReference type="InterPro" id="IPR050209">
    <property type="entry name" value="Rab_GTPases_membrane_traffic"/>
</dbReference>
<dbReference type="OrthoDB" id="10553607at2759"/>
<dbReference type="AlphaFoldDB" id="A0A811P8Z7"/>
<sequence length="175" mass="19058">MDIDGKEVKAQIWDTAGQERFRAVTSAYDNSRRSTFENVGRWLLELNSTYPTPPAPPLLSSHPLLPRLWQAAAACEGGLLDCGMRVDKRRSGLPKPDEDDGGMKELVGTFILPSLFSLPGCIYTQAAGNCTILNSGEEGRSCITHFHAGFHLISRANRRGLLTTDAVFPSTDGPP</sequence>
<name>A0A811P8Z7_9POAL</name>
<dbReference type="SUPFAM" id="SSF52540">
    <property type="entry name" value="P-loop containing nucleoside triphosphate hydrolases"/>
    <property type="match status" value="1"/>
</dbReference>
<evidence type="ECO:0000313" key="1">
    <source>
        <dbReference type="EMBL" id="CAD6239707.1"/>
    </source>
</evidence>
<dbReference type="PANTHER" id="PTHR47979">
    <property type="entry name" value="DRAB11-RELATED"/>
    <property type="match status" value="1"/>
</dbReference>
<accession>A0A811P8Z7</accession>
<proteinExistence type="predicted"/>
<dbReference type="SMART" id="SM00175">
    <property type="entry name" value="RAB"/>
    <property type="match status" value="1"/>
</dbReference>
<dbReference type="EMBL" id="CAJGYO010000006">
    <property type="protein sequence ID" value="CAD6239707.1"/>
    <property type="molecule type" value="Genomic_DNA"/>
</dbReference>
<comment type="caution">
    <text evidence="1">The sequence shown here is derived from an EMBL/GenBank/DDBJ whole genome shotgun (WGS) entry which is preliminary data.</text>
</comment>
<evidence type="ECO:0000313" key="2">
    <source>
        <dbReference type="Proteomes" id="UP000604825"/>
    </source>
</evidence>
<dbReference type="Proteomes" id="UP000604825">
    <property type="component" value="Unassembled WGS sequence"/>
</dbReference>
<organism evidence="1 2">
    <name type="scientific">Miscanthus lutarioriparius</name>
    <dbReference type="NCBI Taxonomy" id="422564"/>
    <lineage>
        <taxon>Eukaryota</taxon>
        <taxon>Viridiplantae</taxon>
        <taxon>Streptophyta</taxon>
        <taxon>Embryophyta</taxon>
        <taxon>Tracheophyta</taxon>
        <taxon>Spermatophyta</taxon>
        <taxon>Magnoliopsida</taxon>
        <taxon>Liliopsida</taxon>
        <taxon>Poales</taxon>
        <taxon>Poaceae</taxon>
        <taxon>PACMAD clade</taxon>
        <taxon>Panicoideae</taxon>
        <taxon>Andropogonodae</taxon>
        <taxon>Andropogoneae</taxon>
        <taxon>Saccharinae</taxon>
        <taxon>Miscanthus</taxon>
    </lineage>
</organism>
<dbReference type="GO" id="GO:0003924">
    <property type="term" value="F:GTPase activity"/>
    <property type="evidence" value="ECO:0007669"/>
    <property type="project" value="InterPro"/>
</dbReference>
<gene>
    <name evidence="1" type="ORF">NCGR_LOCUS26576</name>
</gene>
<dbReference type="InterPro" id="IPR027417">
    <property type="entry name" value="P-loop_NTPase"/>
</dbReference>